<dbReference type="Ensembl" id="ENSORLT00000007557.2">
    <property type="protein sequence ID" value="ENSORLP00000007556.2"/>
    <property type="gene ID" value="ENSORLG00000006008.2"/>
</dbReference>
<evidence type="ECO:0000313" key="6">
    <source>
        <dbReference type="Ensembl" id="ENSORLP00000007556.2"/>
    </source>
</evidence>
<dbReference type="HOGENOM" id="CLU_051694_0_0_1"/>
<dbReference type="Bgee" id="ENSORLG00000006008">
    <property type="expression patterns" value="Expressed in brain and 14 other cell types or tissues"/>
</dbReference>
<protein>
    <recommendedName>
        <fullName evidence="2">Arginine/serine-rich coiled-coil protein 2</fullName>
    </recommendedName>
</protein>
<dbReference type="Proteomes" id="UP000001038">
    <property type="component" value="Chromosome 9"/>
</dbReference>
<keyword evidence="3" id="KW-0175">Coiled coil</keyword>
<evidence type="ECO:0000256" key="2">
    <source>
        <dbReference type="ARBA" id="ARBA00040671"/>
    </source>
</evidence>
<name>H2LNC9_ORYLA</name>
<dbReference type="Pfam" id="PF15477">
    <property type="entry name" value="SMAP"/>
    <property type="match status" value="1"/>
</dbReference>
<feature type="compositionally biased region" description="Basic and acidic residues" evidence="4">
    <location>
        <begin position="13"/>
        <end position="46"/>
    </location>
</feature>
<feature type="region of interest" description="Disordered" evidence="4">
    <location>
        <begin position="1"/>
        <end position="67"/>
    </location>
</feature>
<dbReference type="InterPro" id="IPR028124">
    <property type="entry name" value="SMAP_dom"/>
</dbReference>
<proteinExistence type="inferred from homology"/>
<sequence length="354" mass="40096">PERDNFFLKQARKRDSDKPSKSHRKTGEQQDQDRLGPAENGDERSRRKERRSSRGRSLSRSHSRERCKNLFCAEGGMSGGFFTSVSSTALNRKDDVDLNGESNFPVNNSEFESYLFRERKKKIEKVIRKSRSRSVSPIIFRGRNTAMDAQEALARRLERAKKLQEQKEKEIFEKQQQQQEISTAAPVAATSNPALNVAALLASGTQVTPQIAMAAQMAALQAKTLAETGIAVPTYYNPSAVNPMKFAEQEKKRKMLWQGKKEGDKSQTAELWEKLNFGNKDQNVKFRKLMGIKGDDEAEASKPINEEGLKTLQKQEEMFRNLDVQYEMARSQTHTQRGMGLGFTSSFSRGMDSV</sequence>
<evidence type="ECO:0000256" key="4">
    <source>
        <dbReference type="SAM" id="MobiDB-lite"/>
    </source>
</evidence>
<dbReference type="FunCoup" id="H2LNC9">
    <property type="interactions" value="861"/>
</dbReference>
<gene>
    <name evidence="6" type="primary">RSRC2</name>
</gene>
<evidence type="ECO:0000256" key="1">
    <source>
        <dbReference type="ARBA" id="ARBA00038176"/>
    </source>
</evidence>
<dbReference type="PANTHER" id="PTHR22426">
    <property type="entry name" value="ARGININE_SERINE-RICH COILED-COIL PROTEIN 2"/>
    <property type="match status" value="1"/>
</dbReference>
<dbReference type="STRING" id="8090.ENSORLP00000007556"/>
<dbReference type="InParanoid" id="H2LNC9"/>
<evidence type="ECO:0000256" key="3">
    <source>
        <dbReference type="SAM" id="Coils"/>
    </source>
</evidence>
<dbReference type="PANTHER" id="PTHR22426:SF2">
    <property type="entry name" value="ARGININE_SERINE-RICH COILED-COIL PROTEIN 2"/>
    <property type="match status" value="1"/>
</dbReference>
<organism evidence="6 7">
    <name type="scientific">Oryzias latipes</name>
    <name type="common">Japanese rice fish</name>
    <name type="synonym">Japanese killifish</name>
    <dbReference type="NCBI Taxonomy" id="8090"/>
    <lineage>
        <taxon>Eukaryota</taxon>
        <taxon>Metazoa</taxon>
        <taxon>Chordata</taxon>
        <taxon>Craniata</taxon>
        <taxon>Vertebrata</taxon>
        <taxon>Euteleostomi</taxon>
        <taxon>Actinopterygii</taxon>
        <taxon>Neopterygii</taxon>
        <taxon>Teleostei</taxon>
        <taxon>Neoteleostei</taxon>
        <taxon>Acanthomorphata</taxon>
        <taxon>Ovalentaria</taxon>
        <taxon>Atherinomorphae</taxon>
        <taxon>Beloniformes</taxon>
        <taxon>Adrianichthyidae</taxon>
        <taxon>Oryziinae</taxon>
        <taxon>Oryzias</taxon>
    </lineage>
</organism>
<reference evidence="6" key="3">
    <citation type="submission" date="2025-09" db="UniProtKB">
        <authorList>
            <consortium name="Ensembl"/>
        </authorList>
    </citation>
    <scope>IDENTIFICATION</scope>
    <source>
        <strain evidence="6">Hd-rR</strain>
    </source>
</reference>
<evidence type="ECO:0000313" key="7">
    <source>
        <dbReference type="Proteomes" id="UP000001038"/>
    </source>
</evidence>
<reference evidence="6" key="2">
    <citation type="submission" date="2025-08" db="UniProtKB">
        <authorList>
            <consortium name="Ensembl"/>
        </authorList>
    </citation>
    <scope>IDENTIFICATION</scope>
    <source>
        <strain evidence="6">Hd-rR</strain>
    </source>
</reference>
<dbReference type="GeneTree" id="ENSGT00730000111142"/>
<accession>H2LNC9</accession>
<comment type="similarity">
    <text evidence="1">Belongs to the RSRC2 family.</text>
</comment>
<dbReference type="AlphaFoldDB" id="H2LNC9"/>
<reference evidence="6 7" key="1">
    <citation type="journal article" date="2007" name="Nature">
        <title>The medaka draft genome and insights into vertebrate genome evolution.</title>
        <authorList>
            <person name="Kasahara M."/>
            <person name="Naruse K."/>
            <person name="Sasaki S."/>
            <person name="Nakatani Y."/>
            <person name="Qu W."/>
            <person name="Ahsan B."/>
            <person name="Yamada T."/>
            <person name="Nagayasu Y."/>
            <person name="Doi K."/>
            <person name="Kasai Y."/>
            <person name="Jindo T."/>
            <person name="Kobayashi D."/>
            <person name="Shimada A."/>
            <person name="Toyoda A."/>
            <person name="Kuroki Y."/>
            <person name="Fujiyama A."/>
            <person name="Sasaki T."/>
            <person name="Shimizu A."/>
            <person name="Asakawa S."/>
            <person name="Shimizu N."/>
            <person name="Hashimoto S."/>
            <person name="Yang J."/>
            <person name="Lee Y."/>
            <person name="Matsushima K."/>
            <person name="Sugano S."/>
            <person name="Sakaizumi M."/>
            <person name="Narita T."/>
            <person name="Ohishi K."/>
            <person name="Haga S."/>
            <person name="Ohta F."/>
            <person name="Nomoto H."/>
            <person name="Nogata K."/>
            <person name="Morishita T."/>
            <person name="Endo T."/>
            <person name="Shin-I T."/>
            <person name="Takeda H."/>
            <person name="Morishita S."/>
            <person name="Kohara Y."/>
        </authorList>
    </citation>
    <scope>NUCLEOTIDE SEQUENCE [LARGE SCALE GENOMIC DNA]</scope>
    <source>
        <strain evidence="6 7">Hd-rR</strain>
    </source>
</reference>
<evidence type="ECO:0000259" key="5">
    <source>
        <dbReference type="Pfam" id="PF15477"/>
    </source>
</evidence>
<feature type="domain" description="Small acidic protein-like" evidence="5">
    <location>
        <begin position="272"/>
        <end position="342"/>
    </location>
</feature>
<dbReference type="eggNOG" id="ENOG502QQ3C">
    <property type="taxonomic scope" value="Eukaryota"/>
</dbReference>
<keyword evidence="7" id="KW-1185">Reference proteome</keyword>
<feature type="coiled-coil region" evidence="3">
    <location>
        <begin position="146"/>
        <end position="180"/>
    </location>
</feature>
<feature type="compositionally biased region" description="Basic residues" evidence="4">
    <location>
        <begin position="47"/>
        <end position="61"/>
    </location>
</feature>